<organism evidence="3 4">
    <name type="scientific">Spiroplasma poulsonii</name>
    <dbReference type="NCBI Taxonomy" id="2138"/>
    <lineage>
        <taxon>Bacteria</taxon>
        <taxon>Bacillati</taxon>
        <taxon>Mycoplasmatota</taxon>
        <taxon>Mollicutes</taxon>
        <taxon>Entomoplasmatales</taxon>
        <taxon>Spiroplasmataceae</taxon>
        <taxon>Spiroplasma</taxon>
    </lineage>
</organism>
<keyword evidence="1" id="KW-0175">Coiled coil</keyword>
<sequence length="116" mass="13883">MVEKNKTKKWSWYKIVNLVILIILIILTIAFTVMFVIDQKAYTVVFLMSVLLLGIWVTGYFMGHFLFMNRENIKDGTRKLFDDYRKKDKNKNKESKAEKIKRLEKELADLKEEEED</sequence>
<accession>A0A2P6FAA9</accession>
<name>A0A2P6FAA9_9MOLU</name>
<feature type="coiled-coil region" evidence="1">
    <location>
        <begin position="86"/>
        <end position="116"/>
    </location>
</feature>
<keyword evidence="2" id="KW-1133">Transmembrane helix</keyword>
<keyword evidence="2" id="KW-0812">Transmembrane</keyword>
<dbReference type="RefSeq" id="WP_040092561.1">
    <property type="nucleotide sequence ID" value="NZ_CM020866.1"/>
</dbReference>
<proteinExistence type="predicted"/>
<gene>
    <name evidence="3" type="ORF">SMSRO_SF001550</name>
</gene>
<evidence type="ECO:0000256" key="2">
    <source>
        <dbReference type="SAM" id="Phobius"/>
    </source>
</evidence>
<reference evidence="3 4" key="1">
    <citation type="journal article" date="2015" name="MBio">
        <title>Genome sequence of the Drosophila melanogaster male-killing Spiroplasma strain MSRO endosymbiont.</title>
        <authorList>
            <person name="Paredes J.C."/>
            <person name="Herren J.K."/>
            <person name="Schupfer F."/>
            <person name="Marin R."/>
            <person name="Claverol S."/>
            <person name="Kuo C.H."/>
            <person name="Lemaitre B."/>
            <person name="Beven L."/>
        </authorList>
    </citation>
    <scope>NUCLEOTIDE SEQUENCE [LARGE SCALE GENOMIC DNA]</scope>
    <source>
        <strain evidence="3 4">MSRO</strain>
    </source>
</reference>
<feature type="transmembrane region" description="Helical" evidence="2">
    <location>
        <begin position="12"/>
        <end position="37"/>
    </location>
</feature>
<evidence type="ECO:0000313" key="3">
    <source>
        <dbReference type="EMBL" id="PQM30393.1"/>
    </source>
</evidence>
<evidence type="ECO:0000256" key="1">
    <source>
        <dbReference type="SAM" id="Coils"/>
    </source>
</evidence>
<comment type="caution">
    <text evidence="3">The sequence shown here is derived from an EMBL/GenBank/DDBJ whole genome shotgun (WGS) entry which is preliminary data.</text>
</comment>
<keyword evidence="4" id="KW-1185">Reference proteome</keyword>
<protein>
    <submittedName>
        <fullName evidence="3">Uncharacterized protein</fullName>
    </submittedName>
</protein>
<dbReference type="Proteomes" id="UP000031565">
    <property type="component" value="Unassembled WGS sequence"/>
</dbReference>
<dbReference type="STRING" id="2138.SMSRO_v1c01500"/>
<evidence type="ECO:0000313" key="4">
    <source>
        <dbReference type="Proteomes" id="UP000031565"/>
    </source>
</evidence>
<dbReference type="OrthoDB" id="9958017at2"/>
<dbReference type="AlphaFoldDB" id="A0A2P6FAA9"/>
<keyword evidence="2" id="KW-0472">Membrane</keyword>
<feature type="transmembrane region" description="Helical" evidence="2">
    <location>
        <begin position="43"/>
        <end position="68"/>
    </location>
</feature>
<dbReference type="EMBL" id="JTLV02000001">
    <property type="protein sequence ID" value="PQM30393.1"/>
    <property type="molecule type" value="Genomic_DNA"/>
</dbReference>